<reference evidence="2 3" key="1">
    <citation type="submission" date="2019-01" db="EMBL/GenBank/DDBJ databases">
        <title>Genome sequencing of strain DFW100M-13.</title>
        <authorList>
            <person name="Heo J."/>
            <person name="Kim S.-J."/>
            <person name="Kim J.-S."/>
            <person name="Hong S.-B."/>
            <person name="Kwon S.-W."/>
        </authorList>
    </citation>
    <scope>NUCLEOTIDE SEQUENCE [LARGE SCALE GENOMIC DNA]</scope>
    <source>
        <strain evidence="2 3">DFW100M-13</strain>
    </source>
</reference>
<protein>
    <submittedName>
        <fullName evidence="2">MarR family transcriptional regulator</fullName>
    </submittedName>
</protein>
<evidence type="ECO:0000313" key="2">
    <source>
        <dbReference type="EMBL" id="QAY59165.1"/>
    </source>
</evidence>
<proteinExistence type="predicted"/>
<dbReference type="SMART" id="SM00347">
    <property type="entry name" value="HTH_MARR"/>
    <property type="match status" value="1"/>
</dbReference>
<dbReference type="GO" id="GO:0003700">
    <property type="term" value="F:DNA-binding transcription factor activity"/>
    <property type="evidence" value="ECO:0007669"/>
    <property type="project" value="InterPro"/>
</dbReference>
<dbReference type="InterPro" id="IPR036388">
    <property type="entry name" value="WH-like_DNA-bd_sf"/>
</dbReference>
<dbReference type="PANTHER" id="PTHR33164">
    <property type="entry name" value="TRANSCRIPTIONAL REGULATOR, MARR FAMILY"/>
    <property type="match status" value="1"/>
</dbReference>
<dbReference type="AlphaFoldDB" id="A0A4P6EAP3"/>
<dbReference type="OrthoDB" id="8635520at2"/>
<organism evidence="2 3">
    <name type="scientific">Microbacterium protaetiae</name>
    <dbReference type="NCBI Taxonomy" id="2509458"/>
    <lineage>
        <taxon>Bacteria</taxon>
        <taxon>Bacillati</taxon>
        <taxon>Actinomycetota</taxon>
        <taxon>Actinomycetes</taxon>
        <taxon>Micrococcales</taxon>
        <taxon>Microbacteriaceae</taxon>
        <taxon>Microbacterium</taxon>
    </lineage>
</organism>
<accession>A0A4P6EAP3</accession>
<dbReference type="InterPro" id="IPR036390">
    <property type="entry name" value="WH_DNA-bd_sf"/>
</dbReference>
<dbReference type="PROSITE" id="PS50995">
    <property type="entry name" value="HTH_MARR_2"/>
    <property type="match status" value="1"/>
</dbReference>
<keyword evidence="3" id="KW-1185">Reference proteome</keyword>
<dbReference type="EMBL" id="CP035494">
    <property type="protein sequence ID" value="QAY59165.1"/>
    <property type="molecule type" value="Genomic_DNA"/>
</dbReference>
<evidence type="ECO:0000259" key="1">
    <source>
        <dbReference type="PROSITE" id="PS50995"/>
    </source>
</evidence>
<dbReference type="InterPro" id="IPR000835">
    <property type="entry name" value="HTH_MarR-typ"/>
</dbReference>
<dbReference type="KEGG" id="mprt:ET475_03590"/>
<dbReference type="SUPFAM" id="SSF46785">
    <property type="entry name" value="Winged helix' DNA-binding domain"/>
    <property type="match status" value="1"/>
</dbReference>
<feature type="domain" description="HTH marR-type" evidence="1">
    <location>
        <begin position="18"/>
        <end position="150"/>
    </location>
</feature>
<dbReference type="Pfam" id="PF01047">
    <property type="entry name" value="MarR"/>
    <property type="match status" value="1"/>
</dbReference>
<sequence>MLMNKDATAAQRGYSVLVDDPGFLLARVNARQLSVVGEALRPLGLRPRSYTILRLAATNDPPMQRDLAHVLELDPSQVVTLVDDLQRAGLVERHQSEIDRRSNVIVATDLGKARLVEAASVVTEAHSTVFAVLDTAEKDALHDALRRITLAEWEEEE</sequence>
<dbReference type="RefSeq" id="WP_129386099.1">
    <property type="nucleotide sequence ID" value="NZ_CP035494.1"/>
</dbReference>
<gene>
    <name evidence="2" type="ORF">ET475_03590</name>
</gene>
<dbReference type="Gene3D" id="1.10.10.10">
    <property type="entry name" value="Winged helix-like DNA-binding domain superfamily/Winged helix DNA-binding domain"/>
    <property type="match status" value="1"/>
</dbReference>
<evidence type="ECO:0000313" key="3">
    <source>
        <dbReference type="Proteomes" id="UP000293995"/>
    </source>
</evidence>
<dbReference type="Proteomes" id="UP000293995">
    <property type="component" value="Chromosome"/>
</dbReference>
<dbReference type="InterPro" id="IPR039422">
    <property type="entry name" value="MarR/SlyA-like"/>
</dbReference>
<dbReference type="PANTHER" id="PTHR33164:SF89">
    <property type="entry name" value="MARR FAMILY REGULATORY PROTEIN"/>
    <property type="match status" value="1"/>
</dbReference>
<name>A0A4P6EAP3_9MICO</name>
<dbReference type="GO" id="GO:0006950">
    <property type="term" value="P:response to stress"/>
    <property type="evidence" value="ECO:0007669"/>
    <property type="project" value="TreeGrafter"/>
</dbReference>